<dbReference type="Pfam" id="PF24681">
    <property type="entry name" value="Kelch_KLHDC2_KLHL20_DRC7"/>
    <property type="match status" value="1"/>
</dbReference>
<evidence type="ECO:0000259" key="3">
    <source>
        <dbReference type="SMART" id="SM00672"/>
    </source>
</evidence>
<dbReference type="SMART" id="SM00672">
    <property type="entry name" value="CAP10"/>
    <property type="match status" value="1"/>
</dbReference>
<evidence type="ECO:0000313" key="4">
    <source>
        <dbReference type="Proteomes" id="UP000095283"/>
    </source>
</evidence>
<dbReference type="InterPro" id="IPR015915">
    <property type="entry name" value="Kelch-typ_b-propeller"/>
</dbReference>
<accession>A0A1I7WTU8</accession>
<dbReference type="Proteomes" id="UP000095283">
    <property type="component" value="Unplaced"/>
</dbReference>
<dbReference type="PANTHER" id="PTHR46228">
    <property type="entry name" value="KELCH DOMAIN-CONTAINING PROTEIN"/>
    <property type="match status" value="1"/>
</dbReference>
<dbReference type="PANTHER" id="PTHR46228:SF2">
    <property type="entry name" value="KELCH REPEAT PROTEIN (AFU_ORTHOLOGUE AFUA_4G14350)"/>
    <property type="match status" value="1"/>
</dbReference>
<keyword evidence="2" id="KW-0677">Repeat</keyword>
<dbReference type="SUPFAM" id="SSF117281">
    <property type="entry name" value="Kelch motif"/>
    <property type="match status" value="1"/>
</dbReference>
<dbReference type="InterPro" id="IPR006598">
    <property type="entry name" value="CAP10"/>
</dbReference>
<dbReference type="Pfam" id="PF05686">
    <property type="entry name" value="Glyco_transf_90"/>
    <property type="match status" value="1"/>
</dbReference>
<reference evidence="5" key="1">
    <citation type="submission" date="2016-11" db="UniProtKB">
        <authorList>
            <consortium name="WormBaseParasite"/>
        </authorList>
    </citation>
    <scope>IDENTIFICATION</scope>
</reference>
<proteinExistence type="predicted"/>
<evidence type="ECO:0000313" key="5">
    <source>
        <dbReference type="WBParaSite" id="Hba_08605"/>
    </source>
</evidence>
<keyword evidence="4" id="KW-1185">Reference proteome</keyword>
<dbReference type="Gene3D" id="2.120.10.80">
    <property type="entry name" value="Kelch-type beta propeller"/>
    <property type="match status" value="2"/>
</dbReference>
<dbReference type="AlphaFoldDB" id="A0A1I7WTU8"/>
<name>A0A1I7WTU8_HETBA</name>
<feature type="domain" description="Glycosyl transferase CAP10" evidence="3">
    <location>
        <begin position="566"/>
        <end position="792"/>
    </location>
</feature>
<keyword evidence="1" id="KW-0880">Kelch repeat</keyword>
<dbReference type="WBParaSite" id="Hba_08605">
    <property type="protein sequence ID" value="Hba_08605"/>
    <property type="gene ID" value="Hba_08605"/>
</dbReference>
<organism evidence="4 5">
    <name type="scientific">Heterorhabditis bacteriophora</name>
    <name type="common">Entomopathogenic nematode worm</name>
    <dbReference type="NCBI Taxonomy" id="37862"/>
    <lineage>
        <taxon>Eukaryota</taxon>
        <taxon>Metazoa</taxon>
        <taxon>Ecdysozoa</taxon>
        <taxon>Nematoda</taxon>
        <taxon>Chromadorea</taxon>
        <taxon>Rhabditida</taxon>
        <taxon>Rhabditina</taxon>
        <taxon>Rhabditomorpha</taxon>
        <taxon>Strongyloidea</taxon>
        <taxon>Heterorhabditidae</taxon>
        <taxon>Heterorhabditis</taxon>
    </lineage>
</organism>
<evidence type="ECO:0000256" key="2">
    <source>
        <dbReference type="ARBA" id="ARBA00022737"/>
    </source>
</evidence>
<evidence type="ECO:0000256" key="1">
    <source>
        <dbReference type="ARBA" id="ARBA00022441"/>
    </source>
</evidence>
<sequence length="794" mass="91746">MQTRQEPSRSVYQLKDSLCVYYMGPEDTFCGNASVEVDGNLICWGGTMGSSQTYRHPDKLYILPVQVINPSSPYWLEATCSQGNIPPCTSGASMLCVDDKLILFGGFAMQWSNTLNEHVEDWTNKLYILSMSSLAWNDVKLPQEQYQPSPRDKCTSWIHRKMCYFFGGYGTAFDHIDPRLPIIRNGDQRLSDDGLTMWNNQLLQFDSKREKWIFVETIGLVPSPRAAAASCKKGRMVFIFGGRSGPTRLNDLFRMDMESLTWTPLETTNSPEGRSWCTLTTNSDSHLYLWGGMLNKPGGIENPVDDAYRISNDIYAVDVKARTWVKLNCCRFFRFVFECAYVVNYDFVFYLIFKMGFMFNSYIFLFNTVAVISHKFDAICFGQLDLDLPVRYLHIQIRENNKNITKSHGSITMHINSPSCRYVTIVLSSAFYFENSFISDVVDRGDDNGNLQPEKCNCPVPLDNWLLEAKCESEQQVVVLHSFKNVHLTLDYFQITDDLKIWKHVNFTYFYEKAVDSWSGDLRRRSFSFCHYQIIDNQIYRQCFGEYDGFKSFVDDTLRSITSKMILPNTEFLFNLGDYPLSSSGPVPIPIISWCGSQTTFDIVVPTYEMSQAILLDLITTSMSTHTAGVPAISWEKKHPLPIFRGRDSNKLRLSLAKLSDELPHLMDVGITDYFFHSVDGNPKIRNRMQFNEFFKHRYILSIDGTVAAYRFPFLLAGNSLIFKSVSPYYEHFYSKMQPFVHYIPFQLENIQDRIPWSIQFNHNKTIYNARQFVLDHLQPINFYCYYATLLKAI</sequence>
<protein>
    <submittedName>
        <fullName evidence="5">CAP10 domain-containing protein</fullName>
    </submittedName>
</protein>